<dbReference type="EMBL" id="BLWA01000012">
    <property type="protein sequence ID" value="GFM93883.1"/>
    <property type="molecule type" value="Genomic_DNA"/>
</dbReference>
<comment type="caution">
    <text evidence="1">The sequence shown here is derived from an EMBL/GenBank/DDBJ whole genome shotgun (WGS) entry which is preliminary data.</text>
</comment>
<name>A0ABQ1DS59_PSECI</name>
<evidence type="ECO:0000313" key="1">
    <source>
        <dbReference type="EMBL" id="GFM93883.1"/>
    </source>
</evidence>
<organism evidence="1 2">
    <name type="scientific">Pseudomonas cichorii</name>
    <dbReference type="NCBI Taxonomy" id="36746"/>
    <lineage>
        <taxon>Bacteria</taxon>
        <taxon>Pseudomonadati</taxon>
        <taxon>Pseudomonadota</taxon>
        <taxon>Gammaproteobacteria</taxon>
        <taxon>Pseudomonadales</taxon>
        <taxon>Pseudomonadaceae</taxon>
        <taxon>Pseudomonas</taxon>
    </lineage>
</organism>
<reference evidence="1 2" key="1">
    <citation type="submission" date="2020-05" db="EMBL/GenBank/DDBJ databases">
        <title>Genetic diversity of Pseudomonas cichorii.</title>
        <authorList>
            <person name="Tani S."/>
            <person name="Yagi H."/>
            <person name="Hashimoto S."/>
            <person name="Iiyama K."/>
            <person name="Furuya N."/>
        </authorList>
    </citation>
    <scope>NUCLEOTIDE SEQUENCE [LARGE SCALE GENOMIC DNA]</scope>
    <source>
        <strain evidence="1 2">LMG 2162</strain>
    </source>
</reference>
<proteinExistence type="predicted"/>
<accession>A0ABQ1DS59</accession>
<dbReference type="Proteomes" id="UP000614982">
    <property type="component" value="Unassembled WGS sequence"/>
</dbReference>
<gene>
    <name evidence="1" type="ORF">PSCICP_38550</name>
</gene>
<sequence length="225" mass="25944">MPLASLIIIMHKGDPVPLSQEAHQFMINEMCIDTQDLTEKINSLGCDSHSGDIYRMTESFFTSLNKENAEEEIQRIFLNYEHLFEDEHAYAIIDPIRHAFAGFAYGGLHQLFTRQENEAWYPRVLLTKELKPNDIANLAETVEIYRGCGMNEHIIQKYGQSWSTSKNVAEQFAYAHYQNQPWFNIQNRAVLQSTISKSAIFYSKQECEFEVVINVNLLGKVQVCP</sequence>
<evidence type="ECO:0000313" key="2">
    <source>
        <dbReference type="Proteomes" id="UP000614982"/>
    </source>
</evidence>
<keyword evidence="2" id="KW-1185">Reference proteome</keyword>
<protein>
    <submittedName>
        <fullName evidence="1">Uncharacterized protein</fullName>
    </submittedName>
</protein>